<comment type="caution">
    <text evidence="1">The sequence shown here is derived from an EMBL/GenBank/DDBJ whole genome shotgun (WGS) entry which is preliminary data.</text>
</comment>
<reference evidence="2" key="1">
    <citation type="journal article" date="2019" name="Int. J. Syst. Evol. Microbiol.">
        <title>The Global Catalogue of Microorganisms (GCM) 10K type strain sequencing project: providing services to taxonomists for standard genome sequencing and annotation.</title>
        <authorList>
            <consortium name="The Broad Institute Genomics Platform"/>
            <consortium name="The Broad Institute Genome Sequencing Center for Infectious Disease"/>
            <person name="Wu L."/>
            <person name="Ma J."/>
        </authorList>
    </citation>
    <scope>NUCLEOTIDE SEQUENCE [LARGE SCALE GENOMIC DNA]</scope>
    <source>
        <strain evidence="2">CGMCC 1.12923</strain>
    </source>
</reference>
<dbReference type="Proteomes" id="UP000614272">
    <property type="component" value="Unassembled WGS sequence"/>
</dbReference>
<dbReference type="EMBL" id="BMGJ01000005">
    <property type="protein sequence ID" value="GGD62757.1"/>
    <property type="molecule type" value="Genomic_DNA"/>
</dbReference>
<accession>A0ABQ1RCZ7</accession>
<organism evidence="1 2">
    <name type="scientific">Lacimicrobium alkaliphilum</name>
    <dbReference type="NCBI Taxonomy" id="1526571"/>
    <lineage>
        <taxon>Bacteria</taxon>
        <taxon>Pseudomonadati</taxon>
        <taxon>Pseudomonadota</taxon>
        <taxon>Gammaproteobacteria</taxon>
        <taxon>Alteromonadales</taxon>
        <taxon>Alteromonadaceae</taxon>
        <taxon>Lacimicrobium</taxon>
    </lineage>
</organism>
<keyword evidence="2" id="KW-1185">Reference proteome</keyword>
<sequence>MKYIELIGISLKSDILLDLFETYDVDVVYRYDRNHEGMDDEFTAEIPDMGLEFLFNSSQELTTLFMRNVKHSGFNPFDDPDPRRVPFNTGIEAMEWAKEQSIDAQYQESKTDPLFGEIPEWVKLNFETFFIHYQFENGSVTMVTLQAQNA</sequence>
<evidence type="ECO:0000313" key="2">
    <source>
        <dbReference type="Proteomes" id="UP000614272"/>
    </source>
</evidence>
<dbReference type="RefSeq" id="WP_099033840.1">
    <property type="nucleotide sequence ID" value="NZ_BMGJ01000005.1"/>
</dbReference>
<name>A0ABQ1RCZ7_9ALTE</name>
<evidence type="ECO:0000313" key="1">
    <source>
        <dbReference type="EMBL" id="GGD62757.1"/>
    </source>
</evidence>
<gene>
    <name evidence="1" type="ORF">GCM10011357_17560</name>
</gene>
<protein>
    <submittedName>
        <fullName evidence="1">Uncharacterized protein</fullName>
    </submittedName>
</protein>
<proteinExistence type="predicted"/>